<protein>
    <submittedName>
        <fullName evidence="5">Helix-turn-helix transcriptional regulator</fullName>
    </submittedName>
</protein>
<evidence type="ECO:0000256" key="3">
    <source>
        <dbReference type="ARBA" id="ARBA00023163"/>
    </source>
</evidence>
<keyword evidence="3" id="KW-0804">Transcription</keyword>
<keyword evidence="1" id="KW-0805">Transcription regulation</keyword>
<keyword evidence="2" id="KW-0238">DNA-binding</keyword>
<dbReference type="PANTHER" id="PTHR43280:SF2">
    <property type="entry name" value="HTH-TYPE TRANSCRIPTIONAL REGULATOR EXSA"/>
    <property type="match status" value="1"/>
</dbReference>
<dbReference type="Gene3D" id="1.10.10.60">
    <property type="entry name" value="Homeodomain-like"/>
    <property type="match status" value="1"/>
</dbReference>
<name>A0ABR8WMJ9_9FLAO</name>
<dbReference type="PROSITE" id="PS01124">
    <property type="entry name" value="HTH_ARAC_FAMILY_2"/>
    <property type="match status" value="1"/>
</dbReference>
<comment type="caution">
    <text evidence="5">The sequence shown here is derived from an EMBL/GenBank/DDBJ whole genome shotgun (WGS) entry which is preliminary data.</text>
</comment>
<accession>A0ABR8WMJ9</accession>
<dbReference type="Proteomes" id="UP000626242">
    <property type="component" value="Unassembled WGS sequence"/>
</dbReference>
<evidence type="ECO:0000313" key="6">
    <source>
        <dbReference type="Proteomes" id="UP000626242"/>
    </source>
</evidence>
<dbReference type="EMBL" id="JACSPS010000002">
    <property type="protein sequence ID" value="MBD8018103.1"/>
    <property type="molecule type" value="Genomic_DNA"/>
</dbReference>
<keyword evidence="6" id="KW-1185">Reference proteome</keyword>
<gene>
    <name evidence="5" type="ORF">H9628_06435</name>
</gene>
<dbReference type="Pfam" id="PF12833">
    <property type="entry name" value="HTH_18"/>
    <property type="match status" value="1"/>
</dbReference>
<dbReference type="PANTHER" id="PTHR43280">
    <property type="entry name" value="ARAC-FAMILY TRANSCRIPTIONAL REGULATOR"/>
    <property type="match status" value="1"/>
</dbReference>
<organism evidence="5 6">
    <name type="scientific">Kaistella pullorum</name>
    <dbReference type="NCBI Taxonomy" id="2763074"/>
    <lineage>
        <taxon>Bacteria</taxon>
        <taxon>Pseudomonadati</taxon>
        <taxon>Bacteroidota</taxon>
        <taxon>Flavobacteriia</taxon>
        <taxon>Flavobacteriales</taxon>
        <taxon>Weeksellaceae</taxon>
        <taxon>Chryseobacterium group</taxon>
        <taxon>Kaistella</taxon>
    </lineage>
</organism>
<evidence type="ECO:0000256" key="1">
    <source>
        <dbReference type="ARBA" id="ARBA00023015"/>
    </source>
</evidence>
<dbReference type="SUPFAM" id="SSF46689">
    <property type="entry name" value="Homeodomain-like"/>
    <property type="match status" value="1"/>
</dbReference>
<reference evidence="5 6" key="1">
    <citation type="submission" date="2020-08" db="EMBL/GenBank/DDBJ databases">
        <title>A Genomic Blueprint of the Chicken Gut Microbiome.</title>
        <authorList>
            <person name="Gilroy R."/>
            <person name="Ravi A."/>
            <person name="Getino M."/>
            <person name="Pursley I."/>
            <person name="Horton D.L."/>
            <person name="Alikhan N.-F."/>
            <person name="Baker D."/>
            <person name="Gharbi K."/>
            <person name="Hall N."/>
            <person name="Watson M."/>
            <person name="Adriaenssens E.M."/>
            <person name="Foster-Nyarko E."/>
            <person name="Jarju S."/>
            <person name="Secka A."/>
            <person name="Antonio M."/>
            <person name="Oren A."/>
            <person name="Chaudhuri R."/>
            <person name="La Ragione R.M."/>
            <person name="Hildebrand F."/>
            <person name="Pallen M.J."/>
        </authorList>
    </citation>
    <scope>NUCLEOTIDE SEQUENCE [LARGE SCALE GENOMIC DNA]</scope>
    <source>
        <strain evidence="5 6">Sa1CVA4</strain>
    </source>
</reference>
<feature type="domain" description="HTH araC/xylS-type" evidence="4">
    <location>
        <begin position="71"/>
        <end position="175"/>
    </location>
</feature>
<dbReference type="InterPro" id="IPR018060">
    <property type="entry name" value="HTH_AraC"/>
</dbReference>
<proteinExistence type="predicted"/>
<dbReference type="SMART" id="SM00342">
    <property type="entry name" value="HTH_ARAC"/>
    <property type="match status" value="1"/>
</dbReference>
<evidence type="ECO:0000259" key="4">
    <source>
        <dbReference type="PROSITE" id="PS01124"/>
    </source>
</evidence>
<dbReference type="RefSeq" id="WP_251833300.1">
    <property type="nucleotide sequence ID" value="NZ_JACSPS010000002.1"/>
</dbReference>
<dbReference type="InterPro" id="IPR009057">
    <property type="entry name" value="Homeodomain-like_sf"/>
</dbReference>
<evidence type="ECO:0000313" key="5">
    <source>
        <dbReference type="EMBL" id="MBD8018103.1"/>
    </source>
</evidence>
<evidence type="ECO:0000256" key="2">
    <source>
        <dbReference type="ARBA" id="ARBA00023125"/>
    </source>
</evidence>
<sequence>MKVFIKNMVCGRCITAVQRIFADAGIQLLSADLGELETVREVTGAERMMVEAALNANGFELLEDIARQEIERVKTFIILTVDSLDISEDFLLSKSLATHLNKDYSSISKNFSQLETTTLEQYFILQKIEKVKELLSYGEDSLTEIAGKLGYRSVQHLSAQFKTVTGFTPSDFRKIKAQKRFPLDQV</sequence>